<dbReference type="InterPro" id="IPR026898">
    <property type="entry name" value="PrsW"/>
</dbReference>
<feature type="transmembrane region" description="Helical" evidence="1">
    <location>
        <begin position="178"/>
        <end position="200"/>
    </location>
</feature>
<dbReference type="STRING" id="1798661.A3D65_04215"/>
<keyword evidence="1" id="KW-0812">Transmembrane</keyword>
<organism evidence="2 3">
    <name type="scientific">Candidatus Lloydbacteria bacterium RIFCSPHIGHO2_02_FULL_50_13</name>
    <dbReference type="NCBI Taxonomy" id="1798661"/>
    <lineage>
        <taxon>Bacteria</taxon>
        <taxon>Candidatus Lloydiibacteriota</taxon>
    </lineage>
</organism>
<dbReference type="Pfam" id="PF13367">
    <property type="entry name" value="PrsW-protease"/>
    <property type="match status" value="1"/>
</dbReference>
<feature type="transmembrane region" description="Helical" evidence="1">
    <location>
        <begin position="149"/>
        <end position="171"/>
    </location>
</feature>
<dbReference type="Proteomes" id="UP000177996">
    <property type="component" value="Unassembled WGS sequence"/>
</dbReference>
<gene>
    <name evidence="2" type="ORF">A3D65_04215</name>
</gene>
<dbReference type="GO" id="GO:0008233">
    <property type="term" value="F:peptidase activity"/>
    <property type="evidence" value="ECO:0007669"/>
    <property type="project" value="InterPro"/>
</dbReference>
<proteinExistence type="predicted"/>
<dbReference type="PANTHER" id="PTHR36844">
    <property type="entry name" value="PROTEASE PRSW"/>
    <property type="match status" value="1"/>
</dbReference>
<reference evidence="2 3" key="1">
    <citation type="journal article" date="2016" name="Nat. Commun.">
        <title>Thousands of microbial genomes shed light on interconnected biogeochemical processes in an aquifer system.</title>
        <authorList>
            <person name="Anantharaman K."/>
            <person name="Brown C.T."/>
            <person name="Hug L.A."/>
            <person name="Sharon I."/>
            <person name="Castelle C.J."/>
            <person name="Probst A.J."/>
            <person name="Thomas B.C."/>
            <person name="Singh A."/>
            <person name="Wilkins M.J."/>
            <person name="Karaoz U."/>
            <person name="Brodie E.L."/>
            <person name="Williams K.H."/>
            <person name="Hubbard S.S."/>
            <person name="Banfield J.F."/>
        </authorList>
    </citation>
    <scope>NUCLEOTIDE SEQUENCE [LARGE SCALE GENOMIC DNA]</scope>
</reference>
<dbReference type="PANTHER" id="PTHR36844:SF1">
    <property type="entry name" value="PROTEASE PRSW"/>
    <property type="match status" value="1"/>
</dbReference>
<evidence type="ECO:0000313" key="2">
    <source>
        <dbReference type="EMBL" id="OGZ10513.1"/>
    </source>
</evidence>
<feature type="transmembrane region" description="Helical" evidence="1">
    <location>
        <begin position="12"/>
        <end position="31"/>
    </location>
</feature>
<accession>A0A1G2DAE8</accession>
<feature type="transmembrane region" description="Helical" evidence="1">
    <location>
        <begin position="108"/>
        <end position="129"/>
    </location>
</feature>
<feature type="transmembrane region" description="Helical" evidence="1">
    <location>
        <begin position="206"/>
        <end position="225"/>
    </location>
</feature>
<evidence type="ECO:0008006" key="4">
    <source>
        <dbReference type="Google" id="ProtNLM"/>
    </source>
</evidence>
<protein>
    <recommendedName>
        <fullName evidence="4">Protease PrsW</fullName>
    </recommendedName>
</protein>
<evidence type="ECO:0000313" key="3">
    <source>
        <dbReference type="Proteomes" id="UP000177996"/>
    </source>
</evidence>
<dbReference type="AlphaFoldDB" id="A0A1G2DAE8"/>
<comment type="caution">
    <text evidence="2">The sequence shown here is derived from an EMBL/GenBank/DDBJ whole genome shotgun (WGS) entry which is preliminary data.</text>
</comment>
<keyword evidence="1" id="KW-1133">Transmembrane helix</keyword>
<name>A0A1G2DAE8_9BACT</name>
<dbReference type="EMBL" id="MHLL01000008">
    <property type="protein sequence ID" value="OGZ10513.1"/>
    <property type="molecule type" value="Genomic_DNA"/>
</dbReference>
<feature type="transmembrane region" description="Helical" evidence="1">
    <location>
        <begin position="43"/>
        <end position="61"/>
    </location>
</feature>
<evidence type="ECO:0000256" key="1">
    <source>
        <dbReference type="SAM" id="Phobius"/>
    </source>
</evidence>
<feature type="transmembrane region" description="Helical" evidence="1">
    <location>
        <begin position="73"/>
        <end position="96"/>
    </location>
</feature>
<sequence>MSANLLLSPSTLFLALLGGILPATFWLWFWLKEDRLHPEPRGLLILSFVVGMVATAVAFPLEKFAADYFTAGSLPLLSLWALIEEVVKFAGIYLVALRTKYFDEPIDAVIYLITIALGFAALENALFLFSPLGMGDALGTITLSNFRFIGATLLHVAASGLVGVILALMFYKHRLRRFIGALVALSGAVVLHTLFNFSIIASEGRFLYVVFIGLWILVIGILLACEKIKRLALRSHVEYPHTGRVITKTYLKEIS</sequence>
<keyword evidence="1" id="KW-0472">Membrane</keyword>